<name>A0AAV4UXZ7_CAEEX</name>
<comment type="caution">
    <text evidence="1">The sequence shown here is derived from an EMBL/GenBank/DDBJ whole genome shotgun (WGS) entry which is preliminary data.</text>
</comment>
<sequence length="87" mass="10149">MLKSSQQFSGAVNAGANVNAIALTVEWRWFLFSEWMSLSMSLPKFTDAGTIWRTQRKLGNGKDVKRTFIFRFSFISVSERLRRKWPE</sequence>
<evidence type="ECO:0000313" key="1">
    <source>
        <dbReference type="EMBL" id="GIY62205.1"/>
    </source>
</evidence>
<accession>A0AAV4UXZ7</accession>
<organism evidence="1 2">
    <name type="scientific">Caerostris extrusa</name>
    <name type="common">Bark spider</name>
    <name type="synonym">Caerostris bankana</name>
    <dbReference type="NCBI Taxonomy" id="172846"/>
    <lineage>
        <taxon>Eukaryota</taxon>
        <taxon>Metazoa</taxon>
        <taxon>Ecdysozoa</taxon>
        <taxon>Arthropoda</taxon>
        <taxon>Chelicerata</taxon>
        <taxon>Arachnida</taxon>
        <taxon>Araneae</taxon>
        <taxon>Araneomorphae</taxon>
        <taxon>Entelegynae</taxon>
        <taxon>Araneoidea</taxon>
        <taxon>Araneidae</taxon>
        <taxon>Caerostris</taxon>
    </lineage>
</organism>
<proteinExistence type="predicted"/>
<protein>
    <submittedName>
        <fullName evidence="1">Uncharacterized protein</fullName>
    </submittedName>
</protein>
<dbReference type="Proteomes" id="UP001054945">
    <property type="component" value="Unassembled WGS sequence"/>
</dbReference>
<evidence type="ECO:0000313" key="2">
    <source>
        <dbReference type="Proteomes" id="UP001054945"/>
    </source>
</evidence>
<gene>
    <name evidence="1" type="ORF">CEXT_318531</name>
</gene>
<dbReference type="AlphaFoldDB" id="A0AAV4UXZ7"/>
<keyword evidence="2" id="KW-1185">Reference proteome</keyword>
<dbReference type="EMBL" id="BPLR01013593">
    <property type="protein sequence ID" value="GIY62205.1"/>
    <property type="molecule type" value="Genomic_DNA"/>
</dbReference>
<reference evidence="1 2" key="1">
    <citation type="submission" date="2021-06" db="EMBL/GenBank/DDBJ databases">
        <title>Caerostris extrusa draft genome.</title>
        <authorList>
            <person name="Kono N."/>
            <person name="Arakawa K."/>
        </authorList>
    </citation>
    <scope>NUCLEOTIDE SEQUENCE [LARGE SCALE GENOMIC DNA]</scope>
</reference>